<dbReference type="InterPro" id="IPR010255">
    <property type="entry name" value="Haem_peroxidase_sf"/>
</dbReference>
<accession>A0A4R2JZ85</accession>
<dbReference type="SUPFAM" id="SSF48113">
    <property type="entry name" value="Heme-dependent peroxidases"/>
    <property type="match status" value="1"/>
</dbReference>
<reference evidence="6 7" key="1">
    <citation type="submission" date="2019-03" db="EMBL/GenBank/DDBJ databases">
        <title>Genomic Encyclopedia of Type Strains, Phase IV (KMG-IV): sequencing the most valuable type-strain genomes for metagenomic binning, comparative biology and taxonomic classification.</title>
        <authorList>
            <person name="Goeker M."/>
        </authorList>
    </citation>
    <scope>NUCLEOTIDE SEQUENCE [LARGE SCALE GENOMIC DNA]</scope>
    <source>
        <strain evidence="6 7">DSM 45934</strain>
    </source>
</reference>
<keyword evidence="6" id="KW-0560">Oxidoreductase</keyword>
<dbReference type="AlphaFoldDB" id="A0A4R2JZ85"/>
<gene>
    <name evidence="6" type="ORF">EV192_1011725</name>
</gene>
<evidence type="ECO:0000256" key="2">
    <source>
        <dbReference type="ARBA" id="ARBA00022525"/>
    </source>
</evidence>
<evidence type="ECO:0000313" key="7">
    <source>
        <dbReference type="Proteomes" id="UP000295680"/>
    </source>
</evidence>
<evidence type="ECO:0000256" key="5">
    <source>
        <dbReference type="SAM" id="SignalP"/>
    </source>
</evidence>
<feature type="compositionally biased region" description="Polar residues" evidence="4">
    <location>
        <begin position="690"/>
        <end position="704"/>
    </location>
</feature>
<keyword evidence="6" id="KW-0575">Peroxidase</keyword>
<dbReference type="GO" id="GO:0020037">
    <property type="term" value="F:heme binding"/>
    <property type="evidence" value="ECO:0007669"/>
    <property type="project" value="InterPro"/>
</dbReference>
<dbReference type="PROSITE" id="PS50292">
    <property type="entry name" value="PEROXIDASE_3"/>
    <property type="match status" value="1"/>
</dbReference>
<evidence type="ECO:0000256" key="3">
    <source>
        <dbReference type="ARBA" id="ARBA00023180"/>
    </source>
</evidence>
<comment type="subcellular location">
    <subcellularLocation>
        <location evidence="1">Secreted</location>
    </subcellularLocation>
</comment>
<dbReference type="InterPro" id="IPR006311">
    <property type="entry name" value="TAT_signal"/>
</dbReference>
<dbReference type="GO" id="GO:0005576">
    <property type="term" value="C:extracellular region"/>
    <property type="evidence" value="ECO:0007669"/>
    <property type="project" value="UniProtKB-SubCell"/>
</dbReference>
<keyword evidence="2" id="KW-0964">Secreted</keyword>
<evidence type="ECO:0000313" key="6">
    <source>
        <dbReference type="EMBL" id="TCO65933.1"/>
    </source>
</evidence>
<comment type="caution">
    <text evidence="6">The sequence shown here is derived from an EMBL/GenBank/DDBJ whole genome shotgun (WGS) entry which is preliminary data.</text>
</comment>
<sequence>MRLSLYRAGVRRSLLVGLAMATVVAVVATANPAQADDGGVSDAPILGIWEAQSLNGVNNNPNFPSLGAGNTKYLRIGPTRYADGLSQMVSGPNARAVSNRIFNDMHINVFSDRGVTQWGNVWGQFVDHNMGHRDEAGTKADIPFNANDPMESFRDTLGVIPFNRSVPAPGTGVNNARQQLNTENSFLDGEAVYGPSDGRLDWLRSGSVDGNPDNNSATLMMPNNYLPRADSRGNASAAPTMAVDGRLLTTPGKAVVAGDVRANEQALLTSVQTLFAREHNRIVAALPRSMSQEDKFQLARAVVIAEIQNITYNEFLPAMGVSLPSYQGYDPNLDPSTAHEFATVGYRAHSFIHGEMETTTNLSRYSQATLDALKAAGVEVTPDGANVDIAVPDNLLFFNPNIVEQIQLGPIMTGITGESDYRNDETIDNQLRSILFQVPTSSNPDCLDGPTMPQCFSGVVDLGAIDLQRGRDHGMPTYNQMRNSYGLSTKTSFTAITGESTDSFPADPLLTPGNEINDPNCLDVVALFDIKGNPTTVAADNATRVVRRCTVAARLKALYGSVSNLDAFTGMLAEKHLTGSELGELQMAIWKDQFGAARDGDRFFYLNDPLQDYIRSNFGIDSHRTLAQVIAANTDVPATQLPANVFRLPGAPNVSAGLVGDSAADAVAPAPDATPAAVATSSLTRHDSRNPSPANKSTPQSAITGQYPIARQLHRRPRRCRTAG</sequence>
<organism evidence="6 7">
    <name type="scientific">Actinocrispum wychmicini</name>
    <dbReference type="NCBI Taxonomy" id="1213861"/>
    <lineage>
        <taxon>Bacteria</taxon>
        <taxon>Bacillati</taxon>
        <taxon>Actinomycetota</taxon>
        <taxon>Actinomycetes</taxon>
        <taxon>Pseudonocardiales</taxon>
        <taxon>Pseudonocardiaceae</taxon>
        <taxon>Actinocrispum</taxon>
    </lineage>
</organism>
<evidence type="ECO:0000256" key="1">
    <source>
        <dbReference type="ARBA" id="ARBA00004613"/>
    </source>
</evidence>
<dbReference type="InterPro" id="IPR019791">
    <property type="entry name" value="Haem_peroxidase_animal"/>
</dbReference>
<dbReference type="EMBL" id="SLWS01000001">
    <property type="protein sequence ID" value="TCO65933.1"/>
    <property type="molecule type" value="Genomic_DNA"/>
</dbReference>
<keyword evidence="7" id="KW-1185">Reference proteome</keyword>
<feature type="region of interest" description="Disordered" evidence="4">
    <location>
        <begin position="668"/>
        <end position="724"/>
    </location>
</feature>
<dbReference type="PANTHER" id="PTHR11475">
    <property type="entry name" value="OXIDASE/PEROXIDASE"/>
    <property type="match status" value="1"/>
</dbReference>
<dbReference type="Proteomes" id="UP000295680">
    <property type="component" value="Unassembled WGS sequence"/>
</dbReference>
<feature type="compositionally biased region" description="Low complexity" evidence="4">
    <location>
        <begin position="668"/>
        <end position="682"/>
    </location>
</feature>
<keyword evidence="3" id="KW-0325">Glycoprotein</keyword>
<dbReference type="GO" id="GO:0004601">
    <property type="term" value="F:peroxidase activity"/>
    <property type="evidence" value="ECO:0007669"/>
    <property type="project" value="UniProtKB-KW"/>
</dbReference>
<proteinExistence type="predicted"/>
<feature type="signal peptide" evidence="5">
    <location>
        <begin position="1"/>
        <end position="35"/>
    </location>
</feature>
<dbReference type="Gene3D" id="1.10.640.10">
    <property type="entry name" value="Haem peroxidase domain superfamily, animal type"/>
    <property type="match status" value="1"/>
</dbReference>
<dbReference type="PANTHER" id="PTHR11475:SF4">
    <property type="entry name" value="CHORION PEROXIDASE"/>
    <property type="match status" value="1"/>
</dbReference>
<dbReference type="PROSITE" id="PS51318">
    <property type="entry name" value="TAT"/>
    <property type="match status" value="1"/>
</dbReference>
<keyword evidence="5" id="KW-0732">Signal</keyword>
<evidence type="ECO:0000256" key="4">
    <source>
        <dbReference type="SAM" id="MobiDB-lite"/>
    </source>
</evidence>
<dbReference type="Pfam" id="PF03098">
    <property type="entry name" value="An_peroxidase"/>
    <property type="match status" value="2"/>
</dbReference>
<feature type="compositionally biased region" description="Basic residues" evidence="4">
    <location>
        <begin position="712"/>
        <end position="724"/>
    </location>
</feature>
<dbReference type="GO" id="GO:0006979">
    <property type="term" value="P:response to oxidative stress"/>
    <property type="evidence" value="ECO:0007669"/>
    <property type="project" value="InterPro"/>
</dbReference>
<dbReference type="InterPro" id="IPR037120">
    <property type="entry name" value="Haem_peroxidase_sf_animal"/>
</dbReference>
<protein>
    <submittedName>
        <fullName evidence="6">Heme peroxidase</fullName>
    </submittedName>
</protein>
<dbReference type="OrthoDB" id="9765610at2"/>
<feature type="chain" id="PRO_5020746914" evidence="5">
    <location>
        <begin position="36"/>
        <end position="724"/>
    </location>
</feature>
<name>A0A4R2JZ85_9PSEU</name>